<dbReference type="PANTHER" id="PTHR10858:SF30">
    <property type="entry name" value="CELL-DEATH-RELATED NUCLEASE 7"/>
    <property type="match status" value="1"/>
</dbReference>
<sequence>MLLIKAIIFITSIDGILAAAISCRNAKGRAVDWFIGYKLPKVGDTKYQGTDFLYADAAKPTWSEPEDISSPNSAIVDSSLQDVFYIMYNDAHPGNKSDSHRGHTKGAAFFDGNTGFWLIHSVPKFPNPDKYDYPDSGYNNGQSFLCITLRTESLTNLAEYFKYTTPSIYNSQLPSQMAAEYPGMANVIARKPLSKAIKVYSTVQQLQSVNGFPFTAFGKHKKFNAGKNLYAKLLAPHTSCSFYTETWPNGATNYPSTCNTGNKNIYNIDTIKIKDLKFTTTKDHSKWAVADLVECGYVCVGDINRQISQNRRGGGTVCFQNVKIWNLYRKLINKVEPCPCLSTFQTFAVRKTEEE</sequence>
<dbReference type="Proteomes" id="UP000274131">
    <property type="component" value="Unassembled WGS sequence"/>
</dbReference>
<evidence type="ECO:0000313" key="4">
    <source>
        <dbReference type="EMBL" id="VDD88405.1"/>
    </source>
</evidence>
<organism evidence="6">
    <name type="scientific">Enterobius vermicularis</name>
    <name type="common">Human pinworm</name>
    <dbReference type="NCBI Taxonomy" id="51028"/>
    <lineage>
        <taxon>Eukaryota</taxon>
        <taxon>Metazoa</taxon>
        <taxon>Ecdysozoa</taxon>
        <taxon>Nematoda</taxon>
        <taxon>Chromadorea</taxon>
        <taxon>Rhabditida</taxon>
        <taxon>Spirurina</taxon>
        <taxon>Oxyuridomorpha</taxon>
        <taxon>Oxyuroidea</taxon>
        <taxon>Oxyuridae</taxon>
        <taxon>Enterobius</taxon>
    </lineage>
</organism>
<evidence type="ECO:0000313" key="5">
    <source>
        <dbReference type="Proteomes" id="UP000274131"/>
    </source>
</evidence>
<dbReference type="CDD" id="cd09121">
    <property type="entry name" value="PLDc_DNaseII_2"/>
    <property type="match status" value="1"/>
</dbReference>
<feature type="chain" id="PRO_5043122617" evidence="3">
    <location>
        <begin position="19"/>
        <end position="355"/>
    </location>
</feature>
<evidence type="ECO:0000256" key="1">
    <source>
        <dbReference type="ARBA" id="ARBA00007527"/>
    </source>
</evidence>
<dbReference type="PANTHER" id="PTHR10858">
    <property type="entry name" value="DEOXYRIBONUCLEASE II"/>
    <property type="match status" value="1"/>
</dbReference>
<dbReference type="OrthoDB" id="10261598at2759"/>
<evidence type="ECO:0000256" key="2">
    <source>
        <dbReference type="ARBA" id="ARBA00022801"/>
    </source>
</evidence>
<keyword evidence="2" id="KW-0378">Hydrolase</keyword>
<dbReference type="CDD" id="cd09120">
    <property type="entry name" value="PLDc_DNaseII_1"/>
    <property type="match status" value="1"/>
</dbReference>
<evidence type="ECO:0000313" key="6">
    <source>
        <dbReference type="WBParaSite" id="EVEC_0000384001-mRNA-1"/>
    </source>
</evidence>
<accession>A0A0N4V1K8</accession>
<comment type="similarity">
    <text evidence="1">Belongs to the DNase II family.</text>
</comment>
<dbReference type="GO" id="GO:0006309">
    <property type="term" value="P:apoptotic DNA fragmentation"/>
    <property type="evidence" value="ECO:0007669"/>
    <property type="project" value="TreeGrafter"/>
</dbReference>
<evidence type="ECO:0000256" key="3">
    <source>
        <dbReference type="SAM" id="SignalP"/>
    </source>
</evidence>
<keyword evidence="5" id="KW-1185">Reference proteome</keyword>
<feature type="signal peptide" evidence="3">
    <location>
        <begin position="1"/>
        <end position="18"/>
    </location>
</feature>
<name>A0A0N4V1K8_ENTVE</name>
<keyword evidence="3" id="KW-0732">Signal</keyword>
<reference evidence="4 5" key="2">
    <citation type="submission" date="2018-10" db="EMBL/GenBank/DDBJ databases">
        <authorList>
            <consortium name="Pathogen Informatics"/>
        </authorList>
    </citation>
    <scope>NUCLEOTIDE SEQUENCE [LARGE SCALE GENOMIC DNA]</scope>
</reference>
<reference evidence="6" key="1">
    <citation type="submission" date="2016-04" db="UniProtKB">
        <authorList>
            <consortium name="WormBaseParasite"/>
        </authorList>
    </citation>
    <scope>IDENTIFICATION</scope>
</reference>
<dbReference type="STRING" id="51028.A0A0N4V1K8"/>
<dbReference type="Pfam" id="PF03265">
    <property type="entry name" value="DNase_II"/>
    <property type="match status" value="1"/>
</dbReference>
<proteinExistence type="inferred from homology"/>
<dbReference type="InterPro" id="IPR004947">
    <property type="entry name" value="DNase_II"/>
</dbReference>
<gene>
    <name evidence="4" type="ORF">EVEC_LOCUS3548</name>
</gene>
<dbReference type="WBParaSite" id="EVEC_0000384001-mRNA-1">
    <property type="protein sequence ID" value="EVEC_0000384001-mRNA-1"/>
    <property type="gene ID" value="EVEC_0000384001"/>
</dbReference>
<dbReference type="AlphaFoldDB" id="A0A0N4V1K8"/>
<dbReference type="GO" id="GO:0004531">
    <property type="term" value="F:deoxyribonuclease II activity"/>
    <property type="evidence" value="ECO:0007669"/>
    <property type="project" value="InterPro"/>
</dbReference>
<protein>
    <submittedName>
        <fullName evidence="6">Deoxyribonuclease II</fullName>
    </submittedName>
</protein>
<dbReference type="EMBL" id="UXUI01007621">
    <property type="protein sequence ID" value="VDD88405.1"/>
    <property type="molecule type" value="Genomic_DNA"/>
</dbReference>